<keyword evidence="1" id="KW-0812">Transmembrane</keyword>
<accession>A0A7T4A1T3</accession>
<feature type="transmembrane region" description="Helical" evidence="1">
    <location>
        <begin position="353"/>
        <end position="378"/>
    </location>
</feature>
<sequence>MRSVLVSANALGSGRPLRLLLWPLLAAVAVFILALAVLAPALAQLERSIAASSQPGPPADESAAVSVESPPSFSVAVGVDDTVSEMPALQSAMVDYLAFSDEYAKRLKEGALVEEFGTEERVLSPAGARAQVEDGTSVLAVVLPAQLTPTVLSDIRDYSAGRLAEAPTYPITIVAGPQALNEDRFIVSKYEDEVVRQANEFVADQIRTVAGELTCDPAGSSLDCARSTDETARAFERPFTTTVDEVSGPDPVDYFGPDADGAAAMPSAGDPPEATAQVNPVAEDVVSDEPAWASSAWMPSVVIASALAALTLALTASFVVNRAAGLSIVLVGPWRTMRTQRPFPRQTLLKIKLLIGAVGSVVLGLAAAIAATGIGTFVFQHAGGHAEVRFVAVLVFSGVVSAMLVSIVLASNDLAGTVFGGFAALAAVIVVAANSGLPRLLTLPVSDLDLAIQLEMLVSLGSPTTLLAEIVPTLLGFAVATVVAAVAGVVGTRFYDRAHSTKVDVR</sequence>
<proteinExistence type="predicted"/>
<protein>
    <recommendedName>
        <fullName evidence="4">ABC-2 family transporter protein</fullName>
    </recommendedName>
</protein>
<reference evidence="2 3" key="1">
    <citation type="submission" date="2020-12" db="EMBL/GenBank/DDBJ databases">
        <title>FDA dAtabase for Regulatory Grade micrObial Sequences (FDA-ARGOS): Supporting development and validation of Infectious Disease Dx tests.</title>
        <authorList>
            <person name="Sproer C."/>
            <person name="Gronow S."/>
            <person name="Severitt S."/>
            <person name="Schroder I."/>
            <person name="Tallon L."/>
            <person name="Sadzewicz L."/>
            <person name="Zhao X."/>
            <person name="Boylan J."/>
            <person name="Ott S."/>
            <person name="Bowen H."/>
            <person name="Vavikolanu K."/>
            <person name="Mehta A."/>
            <person name="Aluvathingal J."/>
            <person name="Nadendla S."/>
            <person name="Lowell S."/>
            <person name="Myers T."/>
            <person name="Yan Y."/>
            <person name="Sichtig H."/>
        </authorList>
    </citation>
    <scope>NUCLEOTIDE SEQUENCE [LARGE SCALE GENOMIC DNA]</scope>
    <source>
        <strain evidence="2 3">FDAARGOS_990</strain>
    </source>
</reference>
<keyword evidence="1" id="KW-1133">Transmembrane helix</keyword>
<gene>
    <name evidence="2" type="ORF">I6H47_07500</name>
</gene>
<dbReference type="EMBL" id="CP065989">
    <property type="protein sequence ID" value="QQB15751.1"/>
    <property type="molecule type" value="Genomic_DNA"/>
</dbReference>
<feature type="transmembrane region" description="Helical" evidence="1">
    <location>
        <begin position="417"/>
        <end position="437"/>
    </location>
</feature>
<organism evidence="2 3">
    <name type="scientific">Brevibacterium casei</name>
    <dbReference type="NCBI Taxonomy" id="33889"/>
    <lineage>
        <taxon>Bacteria</taxon>
        <taxon>Bacillati</taxon>
        <taxon>Actinomycetota</taxon>
        <taxon>Actinomycetes</taxon>
        <taxon>Micrococcales</taxon>
        <taxon>Brevibacteriaceae</taxon>
        <taxon>Brevibacterium</taxon>
    </lineage>
</organism>
<feature type="transmembrane region" description="Helical" evidence="1">
    <location>
        <begin position="307"/>
        <end position="332"/>
    </location>
</feature>
<dbReference type="Proteomes" id="UP000595374">
    <property type="component" value="Chromosome"/>
</dbReference>
<feature type="transmembrane region" description="Helical" evidence="1">
    <location>
        <begin position="390"/>
        <end position="410"/>
    </location>
</feature>
<dbReference type="RefSeq" id="WP_198500681.1">
    <property type="nucleotide sequence ID" value="NZ_CP065989.1"/>
</dbReference>
<evidence type="ECO:0000313" key="2">
    <source>
        <dbReference type="EMBL" id="QQB15751.1"/>
    </source>
</evidence>
<evidence type="ECO:0008006" key="4">
    <source>
        <dbReference type="Google" id="ProtNLM"/>
    </source>
</evidence>
<keyword evidence="1" id="KW-0472">Membrane</keyword>
<name>A0A7T4A1T3_9MICO</name>
<dbReference type="AlphaFoldDB" id="A0A7T4A1T3"/>
<feature type="transmembrane region" description="Helical" evidence="1">
    <location>
        <begin position="470"/>
        <end position="492"/>
    </location>
</feature>
<evidence type="ECO:0000256" key="1">
    <source>
        <dbReference type="SAM" id="Phobius"/>
    </source>
</evidence>
<evidence type="ECO:0000313" key="3">
    <source>
        <dbReference type="Proteomes" id="UP000595374"/>
    </source>
</evidence>